<organism evidence="2 3">
    <name type="scientific">Rhodopseudomonas palustris</name>
    <dbReference type="NCBI Taxonomy" id="1076"/>
    <lineage>
        <taxon>Bacteria</taxon>
        <taxon>Pseudomonadati</taxon>
        <taxon>Pseudomonadota</taxon>
        <taxon>Alphaproteobacteria</taxon>
        <taxon>Hyphomicrobiales</taxon>
        <taxon>Nitrobacteraceae</taxon>
        <taxon>Rhodopseudomonas</taxon>
    </lineage>
</organism>
<dbReference type="EMBL" id="JACRJB010000053">
    <property type="protein sequence ID" value="MBI5131502.1"/>
    <property type="molecule type" value="Genomic_DNA"/>
</dbReference>
<comment type="caution">
    <text evidence="2">The sequence shown here is derived from an EMBL/GenBank/DDBJ whole genome shotgun (WGS) entry which is preliminary data.</text>
</comment>
<dbReference type="AlphaFoldDB" id="A0A933S0E2"/>
<name>A0A933S0E2_RHOPL</name>
<proteinExistence type="predicted"/>
<gene>
    <name evidence="2" type="ORF">HZA66_18855</name>
</gene>
<evidence type="ECO:0000313" key="2">
    <source>
        <dbReference type="EMBL" id="MBI5131502.1"/>
    </source>
</evidence>
<evidence type="ECO:0000256" key="1">
    <source>
        <dbReference type="SAM" id="MobiDB-lite"/>
    </source>
</evidence>
<sequence>MSTIVADLPLPPRPREQRDAFPLPTPADVVRLIMLDDWSPRTEREATLPAAFIAGAACLRIHYHQAAAIRIGEHWKPGKPNEILLPGRPPRPMPVLPIAAFAFERLRAAYGKGDGDFLFGSNDVCPLFRQQNIYIRMCLLGNRLDVYTGTILPQIHAFYDHAIPPETPRETKYALTGPRPGSTRITPEPFEVPVRKLRAFLRDHHPLSRKAGAYTGARGKAMVAANRQKLPKTPERGRRKETAAFREDPIVIEMRAIEWPEDKAKWRAFRLDLRDKHFAYLDGLRAARELARRELAFLFKAPTSTTDGWYRDARYRIPPEEAVERPEAEWKRIFNDAFAARVPGEKAHAVWWRTASAEKSPILYPIAKRWWKAAGLLKRPRGRPRKRSKTEDGLLSPRIVRERLQIGALVPRMLIDAGHLRKAPIVNPGHGTLSDVAVTAADLKRFDAKYVSLSALARAWKRPLSFRAVAKKIEAAGARPAFDPETAGTRFYRRTDLERLGFTTTPRA</sequence>
<reference evidence="2" key="1">
    <citation type="submission" date="2020-07" db="EMBL/GenBank/DDBJ databases">
        <title>Huge and variable diversity of episymbiotic CPR bacteria and DPANN archaea in groundwater ecosystems.</title>
        <authorList>
            <person name="He C.Y."/>
            <person name="Keren R."/>
            <person name="Whittaker M."/>
            <person name="Farag I.F."/>
            <person name="Doudna J."/>
            <person name="Cate J.H.D."/>
            <person name="Banfield J.F."/>
        </authorList>
    </citation>
    <scope>NUCLEOTIDE SEQUENCE</scope>
    <source>
        <strain evidence="2">NC_groundwater_1818_Pr3_B-0.1um_66_35</strain>
    </source>
</reference>
<dbReference type="Proteomes" id="UP000782519">
    <property type="component" value="Unassembled WGS sequence"/>
</dbReference>
<protein>
    <submittedName>
        <fullName evidence="2">Uncharacterized protein</fullName>
    </submittedName>
</protein>
<accession>A0A933S0E2</accession>
<feature type="region of interest" description="Disordered" evidence="1">
    <location>
        <begin position="1"/>
        <end position="22"/>
    </location>
</feature>
<evidence type="ECO:0000313" key="3">
    <source>
        <dbReference type="Proteomes" id="UP000782519"/>
    </source>
</evidence>